<keyword evidence="1" id="KW-0472">Membrane</keyword>
<evidence type="ECO:0000313" key="2">
    <source>
        <dbReference type="EMBL" id="JAA68906.1"/>
    </source>
</evidence>
<keyword evidence="1" id="KW-1133">Transmembrane helix</keyword>
<accession>A0A0K8RCU8</accession>
<protein>
    <submittedName>
        <fullName evidence="2">Putative muscle myosin heavy chain</fullName>
    </submittedName>
</protein>
<proteinExistence type="evidence at transcript level"/>
<organism evidence="2">
    <name type="scientific">Ixodes ricinus</name>
    <name type="common">Common tick</name>
    <name type="synonym">Acarus ricinus</name>
    <dbReference type="NCBI Taxonomy" id="34613"/>
    <lineage>
        <taxon>Eukaryota</taxon>
        <taxon>Metazoa</taxon>
        <taxon>Ecdysozoa</taxon>
        <taxon>Arthropoda</taxon>
        <taxon>Chelicerata</taxon>
        <taxon>Arachnida</taxon>
        <taxon>Acari</taxon>
        <taxon>Parasitiformes</taxon>
        <taxon>Ixodida</taxon>
        <taxon>Ixodoidea</taxon>
        <taxon>Ixodidae</taxon>
        <taxon>Ixodinae</taxon>
        <taxon>Ixodes</taxon>
    </lineage>
</organism>
<feature type="transmembrane region" description="Helical" evidence="1">
    <location>
        <begin position="31"/>
        <end position="52"/>
    </location>
</feature>
<dbReference type="EMBL" id="GADI01004902">
    <property type="protein sequence ID" value="JAA68906.1"/>
    <property type="molecule type" value="mRNA"/>
</dbReference>
<sequence length="107" mass="11810">MAVDFVVLGRLPDVEPALGPTLGLLAYDMRVVLALGNFAFCSAVAAVWSILVRKSSARPAMSVNHDMPSVCCWYQKRGVLVLPQRPLGPKPTEYYIHDRHSVQNACR</sequence>
<reference evidence="2" key="1">
    <citation type="submission" date="2012-12" db="EMBL/GenBank/DDBJ databases">
        <title>Identification and characterization of a phenylalanine ammonia-lyase gene family in Isatis indigotica Fort.</title>
        <authorList>
            <person name="Liu Q."/>
            <person name="Chen J."/>
            <person name="Zhou X."/>
            <person name="Di P."/>
            <person name="Xiao Y."/>
            <person name="Xuan H."/>
            <person name="Zhang L."/>
            <person name="Chen W."/>
        </authorList>
    </citation>
    <scope>NUCLEOTIDE SEQUENCE</scope>
    <source>
        <tissue evidence="2">Salivary gland</tissue>
    </source>
</reference>
<name>A0A0K8RCU8_IXORI</name>
<evidence type="ECO:0000256" key="1">
    <source>
        <dbReference type="SAM" id="Phobius"/>
    </source>
</evidence>
<dbReference type="AlphaFoldDB" id="A0A0K8RCU8"/>
<keyword evidence="1" id="KW-0812">Transmembrane</keyword>